<dbReference type="PANTHER" id="PTHR42760:SF133">
    <property type="entry name" value="3-OXOACYL-[ACYL-CARRIER-PROTEIN] REDUCTASE"/>
    <property type="match status" value="1"/>
</dbReference>
<name>A0A6J7ISC4_9ZZZZ</name>
<dbReference type="GO" id="GO:0048038">
    <property type="term" value="F:quinone binding"/>
    <property type="evidence" value="ECO:0007669"/>
    <property type="project" value="TreeGrafter"/>
</dbReference>
<evidence type="ECO:0000256" key="2">
    <source>
        <dbReference type="ARBA" id="ARBA00023002"/>
    </source>
</evidence>
<comment type="similarity">
    <text evidence="1">Belongs to the short-chain dehydrogenases/reductases (SDR) family.</text>
</comment>
<proteinExistence type="inferred from homology"/>
<dbReference type="EMBL" id="CAFBND010000017">
    <property type="protein sequence ID" value="CAB4934163.1"/>
    <property type="molecule type" value="Genomic_DNA"/>
</dbReference>
<organism evidence="4">
    <name type="scientific">freshwater metagenome</name>
    <dbReference type="NCBI Taxonomy" id="449393"/>
    <lineage>
        <taxon>unclassified sequences</taxon>
        <taxon>metagenomes</taxon>
        <taxon>ecological metagenomes</taxon>
    </lineage>
</organism>
<dbReference type="AlphaFoldDB" id="A0A6J7ISC4"/>
<gene>
    <name evidence="4" type="ORF">UFOPK3752_00625</name>
</gene>
<accession>A0A6J7ISC4</accession>
<dbReference type="Gene3D" id="3.40.50.720">
    <property type="entry name" value="NAD(P)-binding Rossmann-like Domain"/>
    <property type="match status" value="1"/>
</dbReference>
<dbReference type="SMART" id="SM00822">
    <property type="entry name" value="PKS_KR"/>
    <property type="match status" value="1"/>
</dbReference>
<dbReference type="GO" id="GO:0016616">
    <property type="term" value="F:oxidoreductase activity, acting on the CH-OH group of donors, NAD or NADP as acceptor"/>
    <property type="evidence" value="ECO:0007669"/>
    <property type="project" value="TreeGrafter"/>
</dbReference>
<reference evidence="4" key="1">
    <citation type="submission" date="2020-05" db="EMBL/GenBank/DDBJ databases">
        <authorList>
            <person name="Chiriac C."/>
            <person name="Salcher M."/>
            <person name="Ghai R."/>
            <person name="Kavagutti S V."/>
        </authorList>
    </citation>
    <scope>NUCLEOTIDE SEQUENCE</scope>
</reference>
<dbReference type="InterPro" id="IPR057326">
    <property type="entry name" value="KR_dom"/>
</dbReference>
<dbReference type="GO" id="GO:0006633">
    <property type="term" value="P:fatty acid biosynthetic process"/>
    <property type="evidence" value="ECO:0007669"/>
    <property type="project" value="TreeGrafter"/>
</dbReference>
<dbReference type="FunFam" id="3.40.50.720:FF:000084">
    <property type="entry name" value="Short-chain dehydrogenase reductase"/>
    <property type="match status" value="1"/>
</dbReference>
<dbReference type="PANTHER" id="PTHR42760">
    <property type="entry name" value="SHORT-CHAIN DEHYDROGENASES/REDUCTASES FAMILY MEMBER"/>
    <property type="match status" value="1"/>
</dbReference>
<evidence type="ECO:0000313" key="4">
    <source>
        <dbReference type="EMBL" id="CAB4934163.1"/>
    </source>
</evidence>
<dbReference type="NCBIfam" id="NF005559">
    <property type="entry name" value="PRK07231.1"/>
    <property type="match status" value="1"/>
</dbReference>
<protein>
    <submittedName>
        <fullName evidence="4">Unannotated protein</fullName>
    </submittedName>
</protein>
<dbReference type="SUPFAM" id="SSF51735">
    <property type="entry name" value="NAD(P)-binding Rossmann-fold domains"/>
    <property type="match status" value="1"/>
</dbReference>
<keyword evidence="2" id="KW-0560">Oxidoreductase</keyword>
<dbReference type="PRINTS" id="PR00081">
    <property type="entry name" value="GDHRDH"/>
</dbReference>
<dbReference type="PROSITE" id="PS00061">
    <property type="entry name" value="ADH_SHORT"/>
    <property type="match status" value="1"/>
</dbReference>
<dbReference type="InterPro" id="IPR002347">
    <property type="entry name" value="SDR_fam"/>
</dbReference>
<evidence type="ECO:0000259" key="3">
    <source>
        <dbReference type="SMART" id="SM00822"/>
    </source>
</evidence>
<dbReference type="PRINTS" id="PR00080">
    <property type="entry name" value="SDRFAMILY"/>
</dbReference>
<dbReference type="InterPro" id="IPR020904">
    <property type="entry name" value="Sc_DH/Rdtase_CS"/>
</dbReference>
<dbReference type="InterPro" id="IPR036291">
    <property type="entry name" value="NAD(P)-bd_dom_sf"/>
</dbReference>
<evidence type="ECO:0000256" key="1">
    <source>
        <dbReference type="ARBA" id="ARBA00006484"/>
    </source>
</evidence>
<sequence length="249" mass="25791">MDLGLSGSVAIVTGASRGLGRAIARGLAIEGASVLAAARSVDDLAALAEEFDGLVVAQRCDVADIEQVSKLVPQALEAFGRLDIVVNNAGIAPASSFDTMPLEQWRHVIDVNLLAPVALLQAAGPHLRAQRSGKVINIGSLSSLRGKPGLAAYSSSKGALLRLTEALSAEWAKDGICVNMIAPGGFATDAQRAVLDDAETLRRRVRKIPAGRMGEADEVAALACYLASPLSDFVTGSCYTIDGGELAKL</sequence>
<dbReference type="Pfam" id="PF13561">
    <property type="entry name" value="adh_short_C2"/>
    <property type="match status" value="1"/>
</dbReference>
<feature type="domain" description="Ketoreductase" evidence="3">
    <location>
        <begin position="8"/>
        <end position="184"/>
    </location>
</feature>